<protein>
    <submittedName>
        <fullName evidence="1">Uncharacterized protein</fullName>
    </submittedName>
</protein>
<organism evidence="1 2">
    <name type="scientific">Spirosoma endbachense</name>
    <dbReference type="NCBI Taxonomy" id="2666025"/>
    <lineage>
        <taxon>Bacteria</taxon>
        <taxon>Pseudomonadati</taxon>
        <taxon>Bacteroidota</taxon>
        <taxon>Cytophagia</taxon>
        <taxon>Cytophagales</taxon>
        <taxon>Cytophagaceae</taxon>
        <taxon>Spirosoma</taxon>
    </lineage>
</organism>
<gene>
    <name evidence="1" type="ORF">GJR95_40395</name>
</gene>
<accession>A0A6P1W7C0</accession>
<dbReference type="Proteomes" id="UP000464577">
    <property type="component" value="Chromosome"/>
</dbReference>
<evidence type="ECO:0000313" key="2">
    <source>
        <dbReference type="Proteomes" id="UP000464577"/>
    </source>
</evidence>
<sequence>MKTIICAFLAIVVGSCISPSDYSGRDSIDIYIENQTGTDLISVKVFVVQSTQINGKYQNTRIDSGQIGTIANMKTAKGTLFENKILGIDGSYQMTALGKNGKSYSYQFGYLTNGAFLETAQYLTVKKDTILTRRL</sequence>
<evidence type="ECO:0000313" key="1">
    <source>
        <dbReference type="EMBL" id="QHW00916.1"/>
    </source>
</evidence>
<reference evidence="1 2" key="1">
    <citation type="submission" date="2019-11" db="EMBL/GenBank/DDBJ databases">
        <title>Spirosoma endbachense sp. nov., isolated from a natural salt meadow.</title>
        <authorList>
            <person name="Rojas J."/>
            <person name="Ambika Manirajan B."/>
            <person name="Ratering S."/>
            <person name="Suarez C."/>
            <person name="Geissler-Plaum R."/>
            <person name="Schnell S."/>
        </authorList>
    </citation>
    <scope>NUCLEOTIDE SEQUENCE [LARGE SCALE GENOMIC DNA]</scope>
    <source>
        <strain evidence="1 2">I-24</strain>
    </source>
</reference>
<dbReference type="RefSeq" id="WP_162391310.1">
    <property type="nucleotide sequence ID" value="NZ_CP045997.1"/>
</dbReference>
<dbReference type="KEGG" id="senf:GJR95_40395"/>
<dbReference type="AlphaFoldDB" id="A0A6P1W7C0"/>
<name>A0A6P1W7C0_9BACT</name>
<dbReference type="EMBL" id="CP045997">
    <property type="protein sequence ID" value="QHW00916.1"/>
    <property type="molecule type" value="Genomic_DNA"/>
</dbReference>
<keyword evidence="2" id="KW-1185">Reference proteome</keyword>
<dbReference type="PROSITE" id="PS51257">
    <property type="entry name" value="PROKAR_LIPOPROTEIN"/>
    <property type="match status" value="1"/>
</dbReference>
<proteinExistence type="predicted"/>